<comment type="subcellular location">
    <subcellularLocation>
        <location evidence="10">Cytoplasm</location>
        <location evidence="10">Sarcoplasm</location>
    </subcellularLocation>
</comment>
<dbReference type="Gene3D" id="6.10.140.2100">
    <property type="match status" value="1"/>
</dbReference>
<dbReference type="PRINTS" id="PR00613">
    <property type="entry name" value="MYOGLOBIN"/>
</dbReference>
<protein>
    <recommendedName>
        <fullName evidence="14">Myoglobin</fullName>
    </recommendedName>
</protein>
<dbReference type="PROSITE" id="PS01033">
    <property type="entry name" value="GLOBIN"/>
    <property type="match status" value="1"/>
</dbReference>
<dbReference type="InterPro" id="IPR000971">
    <property type="entry name" value="Globin"/>
</dbReference>
<dbReference type="PANTHER" id="PTHR47132">
    <property type="entry name" value="MYOGLOBIN"/>
    <property type="match status" value="1"/>
</dbReference>
<name>A0A670XNN1_PSETE</name>
<evidence type="ECO:0000256" key="2">
    <source>
        <dbReference type="ARBA" id="ARBA00022448"/>
    </source>
</evidence>
<dbReference type="InterPro" id="IPR009050">
    <property type="entry name" value="Globin-like_sf"/>
</dbReference>
<dbReference type="GO" id="GO:0043353">
    <property type="term" value="P:enucleate erythrocyte differentiation"/>
    <property type="evidence" value="ECO:0007669"/>
    <property type="project" value="Ensembl"/>
</dbReference>
<evidence type="ECO:0000313" key="16">
    <source>
        <dbReference type="Ensembl" id="ENSPTXP00000000023.1"/>
    </source>
</evidence>
<evidence type="ECO:0000256" key="11">
    <source>
        <dbReference type="ARBA" id="ARBA00048118"/>
    </source>
</evidence>
<dbReference type="GO" id="GO:0016528">
    <property type="term" value="C:sarcoplasm"/>
    <property type="evidence" value="ECO:0007669"/>
    <property type="project" value="UniProtKB-SubCell"/>
</dbReference>
<dbReference type="GeneTree" id="ENSGT00940000160809"/>
<dbReference type="AlphaFoldDB" id="A0A670XNN1"/>
<dbReference type="SUPFAM" id="SSF46458">
    <property type="entry name" value="Globin-like"/>
    <property type="match status" value="1"/>
</dbReference>
<evidence type="ECO:0000256" key="6">
    <source>
        <dbReference type="ARBA" id="ARBA00022723"/>
    </source>
</evidence>
<dbReference type="CTD" id="4151"/>
<evidence type="ECO:0000256" key="14">
    <source>
        <dbReference type="RuleBase" id="RU251113"/>
    </source>
</evidence>
<dbReference type="OMA" id="VIIRMFQ"/>
<keyword evidence="3" id="KW-0963">Cytoplasm</keyword>
<evidence type="ECO:0000256" key="1">
    <source>
        <dbReference type="ARBA" id="ARBA00008705"/>
    </source>
</evidence>
<keyword evidence="8 14" id="KW-0408">Iron</keyword>
<dbReference type="Proteomes" id="UP000472273">
    <property type="component" value="Unplaced"/>
</dbReference>
<evidence type="ECO:0000256" key="10">
    <source>
        <dbReference type="ARBA" id="ARBA00044498"/>
    </source>
</evidence>
<sequence>MGLTEQEWQKVMDIWDKVEPDLSLHGQEVIIRMFQNHPETQERFVKFKNFKTLEEMKNSEELKKHGTTVLSALGKILKQKGSHEAELAPLAQTHANKHKIPVKYLEFISEVIIGVIAEKHSADFGADCQEAMRKALELFRNDMASKYKELGFQG</sequence>
<comment type="catalytic activity">
    <reaction evidence="12">
        <text>H2O2 + AH2 = A + 2 H2O</text>
        <dbReference type="Rhea" id="RHEA:30275"/>
        <dbReference type="ChEBI" id="CHEBI:13193"/>
        <dbReference type="ChEBI" id="CHEBI:15377"/>
        <dbReference type="ChEBI" id="CHEBI:16240"/>
        <dbReference type="ChEBI" id="CHEBI:17499"/>
    </reaction>
</comment>
<keyword evidence="2 13" id="KW-0813">Transport</keyword>
<dbReference type="RefSeq" id="XP_026551347.1">
    <property type="nucleotide sequence ID" value="XM_026695562.1"/>
</dbReference>
<evidence type="ECO:0000256" key="3">
    <source>
        <dbReference type="ARBA" id="ARBA00022490"/>
    </source>
</evidence>
<dbReference type="Ensembl" id="ENSPTXT00000000024.1">
    <property type="protein sequence ID" value="ENSPTXP00000000023.1"/>
    <property type="gene ID" value="ENSPTXG00000000022.1"/>
</dbReference>
<dbReference type="Pfam" id="PF00042">
    <property type="entry name" value="Globin"/>
    <property type="match status" value="1"/>
</dbReference>
<evidence type="ECO:0000313" key="17">
    <source>
        <dbReference type="Proteomes" id="UP000472273"/>
    </source>
</evidence>
<evidence type="ECO:0000256" key="4">
    <source>
        <dbReference type="ARBA" id="ARBA00022617"/>
    </source>
</evidence>
<keyword evidence="4 13" id="KW-0349">Heme</keyword>
<accession>A0A670XNN1</accession>
<dbReference type="KEGG" id="ptex:113433162"/>
<dbReference type="GO" id="GO:0020037">
    <property type="term" value="F:heme binding"/>
    <property type="evidence" value="ECO:0007669"/>
    <property type="project" value="UniProtKB-UniRule"/>
</dbReference>
<evidence type="ECO:0000256" key="8">
    <source>
        <dbReference type="ARBA" id="ARBA00023004"/>
    </source>
</evidence>
<dbReference type="GO" id="GO:0007507">
    <property type="term" value="P:heart development"/>
    <property type="evidence" value="ECO:0007669"/>
    <property type="project" value="Ensembl"/>
</dbReference>
<dbReference type="GO" id="GO:0005344">
    <property type="term" value="F:oxygen carrier activity"/>
    <property type="evidence" value="ECO:0007669"/>
    <property type="project" value="UniProtKB-UniRule"/>
</dbReference>
<reference evidence="16" key="1">
    <citation type="submission" date="2025-08" db="UniProtKB">
        <authorList>
            <consortium name="Ensembl"/>
        </authorList>
    </citation>
    <scope>IDENTIFICATION</scope>
</reference>
<keyword evidence="9 14" id="KW-0514">Muscle protein</keyword>
<comment type="function">
    <text evidence="14">Monomeric heme protein which primary function is to store oxygen and facilitate its diffusion within muscle tissues. Reversibly binds oxygen through a pentacoordinated heme iron and enables its timely and efficient release as needed during periods of heightened demand. Depending on the oxidative conditions of tissues and cells, and in addition to its ability to bind oxygen, it also has a nitrite reductase activity whereby it regulates the production of bioactive nitric oxide. Under stress conditions, like hypoxia and anoxia, it also protects cells against reactive oxygen species thanks to its pseudoperoxidase activity.</text>
</comment>
<dbReference type="GO" id="GO:0050873">
    <property type="term" value="P:brown fat cell differentiation"/>
    <property type="evidence" value="ECO:0007669"/>
    <property type="project" value="Ensembl"/>
</dbReference>
<feature type="domain" description="Globin" evidence="15">
    <location>
        <begin position="2"/>
        <end position="148"/>
    </location>
</feature>
<dbReference type="OrthoDB" id="6344802at2759"/>
<evidence type="ECO:0000256" key="5">
    <source>
        <dbReference type="ARBA" id="ARBA00022621"/>
    </source>
</evidence>
<evidence type="ECO:0000259" key="15">
    <source>
        <dbReference type="PROSITE" id="PS01033"/>
    </source>
</evidence>
<dbReference type="GO" id="GO:0070062">
    <property type="term" value="C:extracellular exosome"/>
    <property type="evidence" value="ECO:0007669"/>
    <property type="project" value="TreeGrafter"/>
</dbReference>
<evidence type="ECO:0000256" key="7">
    <source>
        <dbReference type="ARBA" id="ARBA00023002"/>
    </source>
</evidence>
<dbReference type="Gene3D" id="6.10.140.2110">
    <property type="match status" value="1"/>
</dbReference>
<keyword evidence="17" id="KW-1185">Reference proteome</keyword>
<dbReference type="SMR" id="A0A670XNN1"/>
<dbReference type="GO" id="GO:0001666">
    <property type="term" value="P:response to hypoxia"/>
    <property type="evidence" value="ECO:0007669"/>
    <property type="project" value="Ensembl"/>
</dbReference>
<organism evidence="16 17">
    <name type="scientific">Pseudonaja textilis</name>
    <name type="common">Eastern brown snake</name>
    <dbReference type="NCBI Taxonomy" id="8673"/>
    <lineage>
        <taxon>Eukaryota</taxon>
        <taxon>Metazoa</taxon>
        <taxon>Chordata</taxon>
        <taxon>Craniata</taxon>
        <taxon>Vertebrata</taxon>
        <taxon>Euteleostomi</taxon>
        <taxon>Lepidosauria</taxon>
        <taxon>Squamata</taxon>
        <taxon>Bifurcata</taxon>
        <taxon>Unidentata</taxon>
        <taxon>Episquamata</taxon>
        <taxon>Toxicofera</taxon>
        <taxon>Serpentes</taxon>
        <taxon>Colubroidea</taxon>
        <taxon>Elapidae</taxon>
        <taxon>Hydrophiinae</taxon>
        <taxon>Pseudonaja</taxon>
    </lineage>
</organism>
<evidence type="ECO:0000256" key="13">
    <source>
        <dbReference type="RuleBase" id="RU000356"/>
    </source>
</evidence>
<dbReference type="GO" id="GO:0019825">
    <property type="term" value="F:oxygen binding"/>
    <property type="evidence" value="ECO:0007669"/>
    <property type="project" value="UniProtKB-UniRule"/>
</dbReference>
<dbReference type="InterPro" id="IPR002335">
    <property type="entry name" value="Myoglobin"/>
</dbReference>
<dbReference type="GO" id="GO:0004601">
    <property type="term" value="F:peroxidase activity"/>
    <property type="evidence" value="ECO:0007669"/>
    <property type="project" value="Ensembl"/>
</dbReference>
<dbReference type="PANTHER" id="PTHR47132:SF1">
    <property type="entry name" value="MYOGLOBIN"/>
    <property type="match status" value="1"/>
</dbReference>
<dbReference type="GeneID" id="113433162"/>
<gene>
    <name evidence="16" type="primary">MB</name>
</gene>
<evidence type="ECO:0000256" key="12">
    <source>
        <dbReference type="ARBA" id="ARBA00049931"/>
    </source>
</evidence>
<comment type="similarity">
    <text evidence="1 13">Belongs to the globin family.</text>
</comment>
<comment type="catalytic activity">
    <reaction evidence="11">
        <text>Fe(III)-heme b-[protein] + nitric oxide + H2O = Fe(II)-heme b-[protein] + nitrite + 2 H(+)</text>
        <dbReference type="Rhea" id="RHEA:77711"/>
        <dbReference type="Rhea" id="RHEA-COMP:18975"/>
        <dbReference type="Rhea" id="RHEA-COMP:18976"/>
        <dbReference type="ChEBI" id="CHEBI:15377"/>
        <dbReference type="ChEBI" id="CHEBI:15378"/>
        <dbReference type="ChEBI" id="CHEBI:16301"/>
        <dbReference type="ChEBI" id="CHEBI:16480"/>
        <dbReference type="ChEBI" id="CHEBI:55376"/>
        <dbReference type="ChEBI" id="CHEBI:60344"/>
    </reaction>
    <physiologicalReaction direction="right-to-left" evidence="11">
        <dbReference type="Rhea" id="RHEA:77713"/>
    </physiologicalReaction>
</comment>
<evidence type="ECO:0000256" key="9">
    <source>
        <dbReference type="ARBA" id="ARBA00023179"/>
    </source>
</evidence>
<reference evidence="16" key="2">
    <citation type="submission" date="2025-09" db="UniProtKB">
        <authorList>
            <consortium name="Ensembl"/>
        </authorList>
    </citation>
    <scope>IDENTIFICATION</scope>
</reference>
<dbReference type="GO" id="GO:0019430">
    <property type="term" value="P:removal of superoxide radicals"/>
    <property type="evidence" value="ECO:0007669"/>
    <property type="project" value="Ensembl"/>
</dbReference>
<dbReference type="GO" id="GO:0046872">
    <property type="term" value="F:metal ion binding"/>
    <property type="evidence" value="ECO:0007669"/>
    <property type="project" value="UniProtKB-KW"/>
</dbReference>
<keyword evidence="7" id="KW-0560">Oxidoreductase</keyword>
<dbReference type="GO" id="GO:0098809">
    <property type="term" value="F:nitrite reductase activity"/>
    <property type="evidence" value="ECO:0007669"/>
    <property type="project" value="Ensembl"/>
</dbReference>
<keyword evidence="5 13" id="KW-0561">Oxygen transport</keyword>
<proteinExistence type="inferred from homology"/>
<keyword evidence="6 14" id="KW-0479">Metal-binding</keyword>